<dbReference type="GO" id="GO:0046872">
    <property type="term" value="F:metal ion binding"/>
    <property type="evidence" value="ECO:0007669"/>
    <property type="project" value="UniProtKB-KW"/>
</dbReference>
<dbReference type="PANTHER" id="PTHR21485:SF3">
    <property type="entry name" value="N-ACYLNEURAMINATE CYTIDYLYLTRANSFERASE"/>
    <property type="match status" value="1"/>
</dbReference>
<accession>A0A831LQD5</accession>
<dbReference type="SFLD" id="SFLDS00003">
    <property type="entry name" value="Haloacid_Dehalogenase"/>
    <property type="match status" value="1"/>
</dbReference>
<dbReference type="InterPro" id="IPR036412">
    <property type="entry name" value="HAD-like_sf"/>
</dbReference>
<proteinExistence type="inferred from homology"/>
<dbReference type="Pfam" id="PF08282">
    <property type="entry name" value="Hydrolase_3"/>
    <property type="match status" value="1"/>
</dbReference>
<dbReference type="SFLD" id="SFLDG01136">
    <property type="entry name" value="C1.6:_Phosphoserine_Phosphatas"/>
    <property type="match status" value="1"/>
</dbReference>
<comment type="cofactor">
    <cofactor evidence="1 7">
        <name>Mg(2+)</name>
        <dbReference type="ChEBI" id="CHEBI:18420"/>
    </cofactor>
</comment>
<dbReference type="Gene3D" id="3.40.50.1000">
    <property type="entry name" value="HAD superfamily/HAD-like"/>
    <property type="match status" value="1"/>
</dbReference>
<evidence type="ECO:0000256" key="3">
    <source>
        <dbReference type="ARBA" id="ARBA00011881"/>
    </source>
</evidence>
<dbReference type="PIRSF" id="PIRSF006118">
    <property type="entry name" value="KDO8-P_Ptase"/>
    <property type="match status" value="1"/>
</dbReference>
<evidence type="ECO:0000256" key="6">
    <source>
        <dbReference type="ARBA" id="ARBA00022842"/>
    </source>
</evidence>
<dbReference type="InterPro" id="IPR010023">
    <property type="entry name" value="KdsC_fam"/>
</dbReference>
<evidence type="ECO:0000256" key="5">
    <source>
        <dbReference type="ARBA" id="ARBA00022801"/>
    </source>
</evidence>
<dbReference type="NCBIfam" id="TIGR01670">
    <property type="entry name" value="KdsC-phosphatas"/>
    <property type="match status" value="1"/>
</dbReference>
<comment type="subunit">
    <text evidence="3">Homotetramer.</text>
</comment>
<evidence type="ECO:0000256" key="2">
    <source>
        <dbReference type="ARBA" id="ARBA00005893"/>
    </source>
</evidence>
<dbReference type="GO" id="GO:0016788">
    <property type="term" value="F:hydrolase activity, acting on ester bonds"/>
    <property type="evidence" value="ECO:0007669"/>
    <property type="project" value="InterPro"/>
</dbReference>
<dbReference type="Proteomes" id="UP000886047">
    <property type="component" value="Unassembled WGS sequence"/>
</dbReference>
<sequence length="176" mass="19698">MSFFKEELKQVKAFVFDVDGVLSKDTSPLNEDGDPVRTANVKDGFAIRNALAQGYPVAVITGGFIERVRLRHERLGVKYYYDKVRDKVECLDDFCSQTGIAPENILFMGDDLVDFKAMLKVGIPVCPFDAVTDIKAISKYISHKNGGEGCVRDVIEQTLRAHGNWLSEEMLINNAF</sequence>
<organism evidence="8">
    <name type="scientific">Mariniphaga anaerophila</name>
    <dbReference type="NCBI Taxonomy" id="1484053"/>
    <lineage>
        <taxon>Bacteria</taxon>
        <taxon>Pseudomonadati</taxon>
        <taxon>Bacteroidota</taxon>
        <taxon>Bacteroidia</taxon>
        <taxon>Marinilabiliales</taxon>
        <taxon>Prolixibacteraceae</taxon>
        <taxon>Mariniphaga</taxon>
    </lineage>
</organism>
<comment type="similarity">
    <text evidence="2">Belongs to the KdsC family.</text>
</comment>
<dbReference type="EMBL" id="DSDK01000453">
    <property type="protein sequence ID" value="HDR51603.1"/>
    <property type="molecule type" value="Genomic_DNA"/>
</dbReference>
<keyword evidence="4 7" id="KW-0479">Metal-binding</keyword>
<dbReference type="PANTHER" id="PTHR21485">
    <property type="entry name" value="HAD SUPERFAMILY MEMBERS CMAS AND KDSC"/>
    <property type="match status" value="1"/>
</dbReference>
<evidence type="ECO:0000256" key="7">
    <source>
        <dbReference type="PIRSR" id="PIRSR006118-2"/>
    </source>
</evidence>
<keyword evidence="6 7" id="KW-0460">Magnesium</keyword>
<comment type="caution">
    <text evidence="8">The sequence shown here is derived from an EMBL/GenBank/DDBJ whole genome shotgun (WGS) entry which is preliminary data.</text>
</comment>
<dbReference type="InterPro" id="IPR023214">
    <property type="entry name" value="HAD_sf"/>
</dbReference>
<dbReference type="AlphaFoldDB" id="A0A831LQD5"/>
<dbReference type="SFLD" id="SFLDG01138">
    <property type="entry name" value="C1.6.2:_Deoxy-d-mannose-octulo"/>
    <property type="match status" value="1"/>
</dbReference>
<evidence type="ECO:0000256" key="1">
    <source>
        <dbReference type="ARBA" id="ARBA00001946"/>
    </source>
</evidence>
<keyword evidence="5" id="KW-0378">Hydrolase</keyword>
<dbReference type="GO" id="GO:0008781">
    <property type="term" value="F:N-acylneuraminate cytidylyltransferase activity"/>
    <property type="evidence" value="ECO:0007669"/>
    <property type="project" value="TreeGrafter"/>
</dbReference>
<protein>
    <submittedName>
        <fullName evidence="8">3-deoxy-D-manno-octulosonate 8-phosphate phosphatase</fullName>
    </submittedName>
</protein>
<feature type="binding site" evidence="7">
    <location>
        <position position="17"/>
    </location>
    <ligand>
        <name>Mg(2+)</name>
        <dbReference type="ChEBI" id="CHEBI:18420"/>
    </ligand>
</feature>
<feature type="binding site" evidence="7">
    <location>
        <position position="110"/>
    </location>
    <ligand>
        <name>Mg(2+)</name>
        <dbReference type="ChEBI" id="CHEBI:18420"/>
    </ligand>
</feature>
<evidence type="ECO:0000256" key="4">
    <source>
        <dbReference type="ARBA" id="ARBA00022723"/>
    </source>
</evidence>
<reference evidence="8" key="1">
    <citation type="journal article" date="2020" name="mSystems">
        <title>Genome- and Community-Level Interaction Insights into Carbon Utilization and Element Cycling Functions of Hydrothermarchaeota in Hydrothermal Sediment.</title>
        <authorList>
            <person name="Zhou Z."/>
            <person name="Liu Y."/>
            <person name="Xu W."/>
            <person name="Pan J."/>
            <person name="Luo Z.H."/>
            <person name="Li M."/>
        </authorList>
    </citation>
    <scope>NUCLEOTIDE SEQUENCE [LARGE SCALE GENOMIC DNA]</scope>
    <source>
        <strain evidence="8">SpSt-1217</strain>
    </source>
</reference>
<feature type="binding site" evidence="7">
    <location>
        <position position="19"/>
    </location>
    <ligand>
        <name>substrate</name>
    </ligand>
</feature>
<dbReference type="InterPro" id="IPR050793">
    <property type="entry name" value="CMP-NeuNAc_synthase"/>
</dbReference>
<name>A0A831LQD5_9BACT</name>
<evidence type="ECO:0000313" key="8">
    <source>
        <dbReference type="EMBL" id="HDR51603.1"/>
    </source>
</evidence>
<gene>
    <name evidence="8" type="ORF">ENN90_08280</name>
</gene>
<dbReference type="SUPFAM" id="SSF56784">
    <property type="entry name" value="HAD-like"/>
    <property type="match status" value="1"/>
</dbReference>